<name>A0ABR8UAI7_9BACL</name>
<dbReference type="EMBL" id="JACSQN010000009">
    <property type="protein sequence ID" value="MBD7985059.1"/>
    <property type="molecule type" value="Genomic_DNA"/>
</dbReference>
<comment type="caution">
    <text evidence="1">The sequence shown here is derived from an EMBL/GenBank/DDBJ whole genome shotgun (WGS) entry which is preliminary data.</text>
</comment>
<gene>
    <name evidence="1" type="ORF">H9649_10715</name>
</gene>
<keyword evidence="2" id="KW-1185">Reference proteome</keyword>
<dbReference type="InterPro" id="IPR034660">
    <property type="entry name" value="DinB/YfiT-like"/>
</dbReference>
<accession>A0ABR8UAI7</accession>
<organism evidence="1 2">
    <name type="scientific">Sporosarcina quadrami</name>
    <dbReference type="NCBI Taxonomy" id="2762234"/>
    <lineage>
        <taxon>Bacteria</taxon>
        <taxon>Bacillati</taxon>
        <taxon>Bacillota</taxon>
        <taxon>Bacilli</taxon>
        <taxon>Bacillales</taxon>
        <taxon>Caryophanaceae</taxon>
        <taxon>Sporosarcina</taxon>
    </lineage>
</organism>
<dbReference type="Proteomes" id="UP000626786">
    <property type="component" value="Unassembled WGS sequence"/>
</dbReference>
<dbReference type="RefSeq" id="WP_191694853.1">
    <property type="nucleotide sequence ID" value="NZ_JACSQN010000009.1"/>
</dbReference>
<sequence>MEERFFRHYLATLSYRATIAIKDVPLHYPDFQVGKGVKTPVELLSHISDVLTLGYSWFANVEAGKGVQEWEREVDRFYNSVEKLDQAFAENVSMKKSPELLLQGPLADAMTHVGQLLMLRRLADSPVPPKSYIKANIQTGIIRPM</sequence>
<evidence type="ECO:0008006" key="3">
    <source>
        <dbReference type="Google" id="ProtNLM"/>
    </source>
</evidence>
<evidence type="ECO:0000313" key="2">
    <source>
        <dbReference type="Proteomes" id="UP000626786"/>
    </source>
</evidence>
<protein>
    <recommendedName>
        <fullName evidence="3">DinB family protein</fullName>
    </recommendedName>
</protein>
<evidence type="ECO:0000313" key="1">
    <source>
        <dbReference type="EMBL" id="MBD7985059.1"/>
    </source>
</evidence>
<proteinExistence type="predicted"/>
<reference evidence="1 2" key="1">
    <citation type="submission" date="2020-08" db="EMBL/GenBank/DDBJ databases">
        <title>A Genomic Blueprint of the Chicken Gut Microbiome.</title>
        <authorList>
            <person name="Gilroy R."/>
            <person name="Ravi A."/>
            <person name="Getino M."/>
            <person name="Pursley I."/>
            <person name="Horton D.L."/>
            <person name="Alikhan N.-F."/>
            <person name="Baker D."/>
            <person name="Gharbi K."/>
            <person name="Hall N."/>
            <person name="Watson M."/>
            <person name="Adriaenssens E.M."/>
            <person name="Foster-Nyarko E."/>
            <person name="Jarju S."/>
            <person name="Secka A."/>
            <person name="Antonio M."/>
            <person name="Oren A."/>
            <person name="Chaudhuri R."/>
            <person name="La Ragione R.M."/>
            <person name="Hildebrand F."/>
            <person name="Pallen M.J."/>
        </authorList>
    </citation>
    <scope>NUCLEOTIDE SEQUENCE [LARGE SCALE GENOMIC DNA]</scope>
    <source>
        <strain evidence="1 2">Sa2YVA2</strain>
    </source>
</reference>
<dbReference type="SUPFAM" id="SSF109854">
    <property type="entry name" value="DinB/YfiT-like putative metalloenzymes"/>
    <property type="match status" value="1"/>
</dbReference>